<dbReference type="SMART" id="SM00399">
    <property type="entry name" value="ZnF_C4"/>
    <property type="match status" value="1"/>
</dbReference>
<dbReference type="InterPro" id="IPR000536">
    <property type="entry name" value="Nucl_hrmn_rcpt_lig-bd"/>
</dbReference>
<name>A0A7E6EWI9_9MOLL</name>
<proteinExistence type="predicted"/>
<dbReference type="Gene3D" id="1.10.565.10">
    <property type="entry name" value="Retinoid X Receptor"/>
    <property type="match status" value="1"/>
</dbReference>
<accession>A0A7E6EWI9</accession>
<keyword evidence="1" id="KW-0479">Metal-binding</keyword>
<evidence type="ECO:0000256" key="7">
    <source>
        <dbReference type="ARBA" id="ARBA00023170"/>
    </source>
</evidence>
<evidence type="ECO:0000256" key="9">
    <source>
        <dbReference type="SAM" id="SignalP"/>
    </source>
</evidence>
<dbReference type="AlphaFoldDB" id="A0A7E6EWI9"/>
<keyword evidence="4" id="KW-0805">Transcription regulation</keyword>
<gene>
    <name evidence="13" type="primary">LOC115211746</name>
</gene>
<protein>
    <submittedName>
        <fullName evidence="13">Nuclear receptor subfamily 2 group E member 1-like isoform X1</fullName>
    </submittedName>
</protein>
<dbReference type="KEGG" id="osn:115211746"/>
<organism evidence="12 13">
    <name type="scientific">Octopus sinensis</name>
    <name type="common">East Asian common octopus</name>
    <dbReference type="NCBI Taxonomy" id="2607531"/>
    <lineage>
        <taxon>Eukaryota</taxon>
        <taxon>Metazoa</taxon>
        <taxon>Spiralia</taxon>
        <taxon>Lophotrochozoa</taxon>
        <taxon>Mollusca</taxon>
        <taxon>Cephalopoda</taxon>
        <taxon>Coleoidea</taxon>
        <taxon>Octopodiformes</taxon>
        <taxon>Octopoda</taxon>
        <taxon>Incirrata</taxon>
        <taxon>Octopodidae</taxon>
        <taxon>Octopus</taxon>
    </lineage>
</organism>
<keyword evidence="5" id="KW-0238">DNA-binding</keyword>
<feature type="domain" description="Nuclear receptor" evidence="10">
    <location>
        <begin position="41"/>
        <end position="116"/>
    </location>
</feature>
<keyword evidence="2" id="KW-0863">Zinc-finger</keyword>
<dbReference type="GO" id="GO:0043565">
    <property type="term" value="F:sequence-specific DNA binding"/>
    <property type="evidence" value="ECO:0007669"/>
    <property type="project" value="InterPro"/>
</dbReference>
<dbReference type="InterPro" id="IPR013088">
    <property type="entry name" value="Znf_NHR/GATA"/>
</dbReference>
<dbReference type="RefSeq" id="XP_036359122.1">
    <property type="nucleotide sequence ID" value="XM_036503229.1"/>
</dbReference>
<evidence type="ECO:0000259" key="11">
    <source>
        <dbReference type="PROSITE" id="PS51843"/>
    </source>
</evidence>
<evidence type="ECO:0000256" key="3">
    <source>
        <dbReference type="ARBA" id="ARBA00022833"/>
    </source>
</evidence>
<keyword evidence="8" id="KW-0539">Nucleus</keyword>
<evidence type="ECO:0000313" key="13">
    <source>
        <dbReference type="RefSeq" id="XP_036359122.1"/>
    </source>
</evidence>
<dbReference type="InterPro" id="IPR001628">
    <property type="entry name" value="Znf_hrmn_rcpt"/>
</dbReference>
<sequence length="410" mass="47588">MFILVVFNINSFPSMCFAALIKRERKLCLPAVSMGRTLPVPVSCKVCGDKSYGKHYGVYCCDGCSCFFKRSIRRKMVYYCIAKGKCQVDKTRRNWCPYCRLQKCFKAKMNKDAVQEERGPRKNKTCAKSTEMNQTSESCKTFSSSKRNTQQEAAISFFHKNKEVTASSPKEYKDSFQYISAFRPVAPRSQPLQHFSCSFFNQSLNFPFQQAVVPVQISGKNDLWDSLFELSTNVLSLTLHRVLSNQILFLLKPVNQMMLLEHSWSCLFLLSLTQWQTDSNKLDIYIENNQRENFQMFDKEDIERLQNFLTSGQLLSVDFIEVTSLETILLLRRMKELNLLEECRAEAYLEQLYISLSQYISTQCKDRDPASRFGKMLMALADLNLPRGLVNLYFFKGRIVNIQHLFKINI</sequence>
<dbReference type="PROSITE" id="PS51030">
    <property type="entry name" value="NUCLEAR_REC_DBD_2"/>
    <property type="match status" value="1"/>
</dbReference>
<evidence type="ECO:0000256" key="5">
    <source>
        <dbReference type="ARBA" id="ARBA00023125"/>
    </source>
</evidence>
<keyword evidence="12" id="KW-1185">Reference proteome</keyword>
<keyword evidence="9" id="KW-0732">Signal</keyword>
<keyword evidence="7" id="KW-0675">Receptor</keyword>
<dbReference type="SUPFAM" id="SSF57716">
    <property type="entry name" value="Glucocorticoid receptor-like (DNA-binding domain)"/>
    <property type="match status" value="1"/>
</dbReference>
<feature type="signal peptide" evidence="9">
    <location>
        <begin position="1"/>
        <end position="18"/>
    </location>
</feature>
<dbReference type="GO" id="GO:0003700">
    <property type="term" value="F:DNA-binding transcription factor activity"/>
    <property type="evidence" value="ECO:0007669"/>
    <property type="project" value="InterPro"/>
</dbReference>
<dbReference type="SUPFAM" id="SSF48508">
    <property type="entry name" value="Nuclear receptor ligand-binding domain"/>
    <property type="match status" value="1"/>
</dbReference>
<dbReference type="CDD" id="cd06957">
    <property type="entry name" value="NR_DBD_PNR_like_2"/>
    <property type="match status" value="1"/>
</dbReference>
<dbReference type="Pfam" id="PF00105">
    <property type="entry name" value="zf-C4"/>
    <property type="match status" value="1"/>
</dbReference>
<dbReference type="InterPro" id="IPR035500">
    <property type="entry name" value="NHR-like_dom_sf"/>
</dbReference>
<keyword evidence="6" id="KW-0804">Transcription</keyword>
<dbReference type="Gene3D" id="3.30.50.10">
    <property type="entry name" value="Erythroid Transcription Factor GATA-1, subunit A"/>
    <property type="match status" value="1"/>
</dbReference>
<evidence type="ECO:0000313" key="12">
    <source>
        <dbReference type="Proteomes" id="UP000515154"/>
    </source>
</evidence>
<feature type="chain" id="PRO_5028925319" evidence="9">
    <location>
        <begin position="19"/>
        <end position="410"/>
    </location>
</feature>
<evidence type="ECO:0000256" key="8">
    <source>
        <dbReference type="ARBA" id="ARBA00023242"/>
    </source>
</evidence>
<dbReference type="PRINTS" id="PR00047">
    <property type="entry name" value="STROIDFINGER"/>
</dbReference>
<dbReference type="Pfam" id="PF00104">
    <property type="entry name" value="Hormone_recep"/>
    <property type="match status" value="1"/>
</dbReference>
<dbReference type="InterPro" id="IPR050274">
    <property type="entry name" value="Nuclear_hormone_rcpt_NR2"/>
</dbReference>
<keyword evidence="3" id="KW-0862">Zinc</keyword>
<reference evidence="13" key="1">
    <citation type="submission" date="2025-08" db="UniProtKB">
        <authorList>
            <consortium name="RefSeq"/>
        </authorList>
    </citation>
    <scope>IDENTIFICATION</scope>
</reference>
<dbReference type="PROSITE" id="PS51843">
    <property type="entry name" value="NR_LBD"/>
    <property type="match status" value="1"/>
</dbReference>
<evidence type="ECO:0000256" key="1">
    <source>
        <dbReference type="ARBA" id="ARBA00022723"/>
    </source>
</evidence>
<dbReference type="Proteomes" id="UP000515154">
    <property type="component" value="Linkage group LG5"/>
</dbReference>
<evidence type="ECO:0000256" key="2">
    <source>
        <dbReference type="ARBA" id="ARBA00022771"/>
    </source>
</evidence>
<evidence type="ECO:0000256" key="6">
    <source>
        <dbReference type="ARBA" id="ARBA00023163"/>
    </source>
</evidence>
<dbReference type="GO" id="GO:0008270">
    <property type="term" value="F:zinc ion binding"/>
    <property type="evidence" value="ECO:0007669"/>
    <property type="project" value="UniProtKB-KW"/>
</dbReference>
<evidence type="ECO:0000256" key="4">
    <source>
        <dbReference type="ARBA" id="ARBA00023015"/>
    </source>
</evidence>
<dbReference type="PROSITE" id="PS00031">
    <property type="entry name" value="NUCLEAR_REC_DBD_1"/>
    <property type="match status" value="1"/>
</dbReference>
<feature type="domain" description="NR LBD" evidence="11">
    <location>
        <begin position="187"/>
        <end position="410"/>
    </location>
</feature>
<evidence type="ECO:0000259" key="10">
    <source>
        <dbReference type="PROSITE" id="PS51030"/>
    </source>
</evidence>
<dbReference type="PANTHER" id="PTHR24083">
    <property type="entry name" value="NUCLEAR HORMONE RECEPTOR"/>
    <property type="match status" value="1"/>
</dbReference>